<dbReference type="AlphaFoldDB" id="A0A916TRZ6"/>
<dbReference type="Pfam" id="PF00080">
    <property type="entry name" value="Sod_Cu"/>
    <property type="match status" value="1"/>
</dbReference>
<dbReference type="SUPFAM" id="SSF49329">
    <property type="entry name" value="Cu,Zn superoxide dismutase-like"/>
    <property type="match status" value="1"/>
</dbReference>
<evidence type="ECO:0000313" key="5">
    <source>
        <dbReference type="EMBL" id="GGB94420.1"/>
    </source>
</evidence>
<keyword evidence="6" id="KW-1185">Reference proteome</keyword>
<dbReference type="PROSITE" id="PS00332">
    <property type="entry name" value="SOD_CU_ZN_2"/>
    <property type="match status" value="1"/>
</dbReference>
<evidence type="ECO:0000256" key="3">
    <source>
        <dbReference type="SAM" id="SignalP"/>
    </source>
</evidence>
<accession>A0A916TRZ6</accession>
<keyword evidence="2" id="KW-0479">Metal-binding</keyword>
<feature type="chain" id="PRO_5037018686" description="Superoxide dismutase [Cu-Zn]" evidence="3">
    <location>
        <begin position="23"/>
        <end position="181"/>
    </location>
</feature>
<proteinExistence type="inferred from homology"/>
<keyword evidence="3" id="KW-0732">Signal</keyword>
<dbReference type="InterPro" id="IPR036423">
    <property type="entry name" value="SOD-like_Cu/Zn_dom_sf"/>
</dbReference>
<feature type="signal peptide" evidence="3">
    <location>
        <begin position="1"/>
        <end position="22"/>
    </location>
</feature>
<dbReference type="Gene3D" id="2.60.40.200">
    <property type="entry name" value="Superoxide dismutase, copper/zinc binding domain"/>
    <property type="match status" value="1"/>
</dbReference>
<dbReference type="InterPro" id="IPR018152">
    <property type="entry name" value="SOD_Cu/Zn_BS"/>
</dbReference>
<dbReference type="PANTHER" id="PTHR10003">
    <property type="entry name" value="SUPEROXIDE DISMUTASE CU-ZN -RELATED"/>
    <property type="match status" value="1"/>
</dbReference>
<reference evidence="5" key="2">
    <citation type="submission" date="2020-09" db="EMBL/GenBank/DDBJ databases">
        <authorList>
            <person name="Sun Q."/>
            <person name="Zhou Y."/>
        </authorList>
    </citation>
    <scope>NUCLEOTIDE SEQUENCE</scope>
    <source>
        <strain evidence="5">CGMCC 1.15095</strain>
    </source>
</reference>
<evidence type="ECO:0000256" key="2">
    <source>
        <dbReference type="RuleBase" id="RU000393"/>
    </source>
</evidence>
<organism evidence="5 6">
    <name type="scientific">Novosphingobium endophyticum</name>
    <dbReference type="NCBI Taxonomy" id="1955250"/>
    <lineage>
        <taxon>Bacteria</taxon>
        <taxon>Pseudomonadati</taxon>
        <taxon>Pseudomonadota</taxon>
        <taxon>Alphaproteobacteria</taxon>
        <taxon>Sphingomonadales</taxon>
        <taxon>Sphingomonadaceae</taxon>
        <taxon>Novosphingobium</taxon>
    </lineage>
</organism>
<dbReference type="EC" id="1.15.1.1" evidence="2"/>
<comment type="cofactor">
    <cofactor evidence="2">
        <name>Cu cation</name>
        <dbReference type="ChEBI" id="CHEBI:23378"/>
    </cofactor>
    <text evidence="2">Binds 1 copper ion per subunit.</text>
</comment>
<keyword evidence="2" id="KW-0186">Copper</keyword>
<reference evidence="5" key="1">
    <citation type="journal article" date="2014" name="Int. J. Syst. Evol. Microbiol.">
        <title>Complete genome sequence of Corynebacterium casei LMG S-19264T (=DSM 44701T), isolated from a smear-ripened cheese.</title>
        <authorList>
            <consortium name="US DOE Joint Genome Institute (JGI-PGF)"/>
            <person name="Walter F."/>
            <person name="Albersmeier A."/>
            <person name="Kalinowski J."/>
            <person name="Ruckert C."/>
        </authorList>
    </citation>
    <scope>NUCLEOTIDE SEQUENCE</scope>
    <source>
        <strain evidence="5">CGMCC 1.15095</strain>
    </source>
</reference>
<dbReference type="GO" id="GO:0005507">
    <property type="term" value="F:copper ion binding"/>
    <property type="evidence" value="ECO:0007669"/>
    <property type="project" value="InterPro"/>
</dbReference>
<dbReference type="Proteomes" id="UP000608154">
    <property type="component" value="Unassembled WGS sequence"/>
</dbReference>
<gene>
    <name evidence="5" type="primary">sodC</name>
    <name evidence="5" type="ORF">GCM10011494_11090</name>
</gene>
<evidence type="ECO:0000313" key="6">
    <source>
        <dbReference type="Proteomes" id="UP000608154"/>
    </source>
</evidence>
<protein>
    <recommendedName>
        <fullName evidence="2">Superoxide dismutase [Cu-Zn]</fullName>
        <ecNumber evidence="2">1.15.1.1</ecNumber>
    </recommendedName>
</protein>
<dbReference type="RefSeq" id="WP_188769299.1">
    <property type="nucleotide sequence ID" value="NZ_BMHK01000005.1"/>
</dbReference>
<evidence type="ECO:0000259" key="4">
    <source>
        <dbReference type="Pfam" id="PF00080"/>
    </source>
</evidence>
<comment type="similarity">
    <text evidence="1 2">Belongs to the Cu-Zn superoxide dismutase family.</text>
</comment>
<dbReference type="EMBL" id="BMHK01000005">
    <property type="protein sequence ID" value="GGB94420.1"/>
    <property type="molecule type" value="Genomic_DNA"/>
</dbReference>
<dbReference type="InterPro" id="IPR024134">
    <property type="entry name" value="SOD_Cu/Zn_/chaperone"/>
</dbReference>
<comment type="function">
    <text evidence="2">Destroys radicals which are normally produced within the cells and which are toxic to biological systems.</text>
</comment>
<comment type="catalytic activity">
    <reaction evidence="2">
        <text>2 superoxide + 2 H(+) = H2O2 + O2</text>
        <dbReference type="Rhea" id="RHEA:20696"/>
        <dbReference type="ChEBI" id="CHEBI:15378"/>
        <dbReference type="ChEBI" id="CHEBI:15379"/>
        <dbReference type="ChEBI" id="CHEBI:16240"/>
        <dbReference type="ChEBI" id="CHEBI:18421"/>
        <dbReference type="EC" id="1.15.1.1"/>
    </reaction>
</comment>
<comment type="cofactor">
    <cofactor evidence="2">
        <name>Zn(2+)</name>
        <dbReference type="ChEBI" id="CHEBI:29105"/>
    </cofactor>
    <text evidence="2">Binds 1 zinc ion per subunit.</text>
</comment>
<dbReference type="GO" id="GO:0004784">
    <property type="term" value="F:superoxide dismutase activity"/>
    <property type="evidence" value="ECO:0007669"/>
    <property type="project" value="UniProtKB-EC"/>
</dbReference>
<feature type="domain" description="Superoxide dismutase copper/zinc binding" evidence="4">
    <location>
        <begin position="46"/>
        <end position="177"/>
    </location>
</feature>
<keyword evidence="2" id="KW-0560">Oxidoreductase</keyword>
<comment type="caution">
    <text evidence="5">The sequence shown here is derived from an EMBL/GenBank/DDBJ whole genome shotgun (WGS) entry which is preliminary data.</text>
</comment>
<evidence type="ECO:0000256" key="1">
    <source>
        <dbReference type="ARBA" id="ARBA00010457"/>
    </source>
</evidence>
<keyword evidence="2" id="KW-0862">Zinc</keyword>
<dbReference type="InterPro" id="IPR001424">
    <property type="entry name" value="SOD_Cu_Zn_dom"/>
</dbReference>
<sequence>MIRTVKTLAICAAALSASAATADHHEHAGASAVHADVIGLDGASLGMVMLRETPHGVLVMTDLKGLPEGEHGFHFHEKGVCDPGEKFTTAGGHFAAGGAKHGILIEEGPHGGDMPNQHVAADGMLKTQIYNTGVTLGDGPKSLEDADGSALVIHAGADDYKSQPSGDAGGRIACAVISAPK</sequence>
<name>A0A916TRZ6_9SPHN</name>